<keyword evidence="2" id="KW-1185">Reference proteome</keyword>
<dbReference type="AlphaFoldDB" id="A0A8T0PJX2"/>
<evidence type="ECO:0000313" key="2">
    <source>
        <dbReference type="Proteomes" id="UP000823388"/>
    </source>
</evidence>
<reference evidence="1" key="1">
    <citation type="submission" date="2020-05" db="EMBL/GenBank/DDBJ databases">
        <title>WGS assembly of Panicum virgatum.</title>
        <authorList>
            <person name="Lovell J.T."/>
            <person name="Jenkins J."/>
            <person name="Shu S."/>
            <person name="Juenger T.E."/>
            <person name="Schmutz J."/>
        </authorList>
    </citation>
    <scope>NUCLEOTIDE SEQUENCE</scope>
    <source>
        <strain evidence="1">AP13</strain>
    </source>
</reference>
<dbReference type="Proteomes" id="UP000823388">
    <property type="component" value="Chromosome 8K"/>
</dbReference>
<proteinExistence type="predicted"/>
<name>A0A8T0PJX2_PANVG</name>
<protein>
    <submittedName>
        <fullName evidence="1">Uncharacterized protein</fullName>
    </submittedName>
</protein>
<sequence>MFRGGGGCRRGSRGRGCMFANHTNLIRWLKDVVEGLGGTTPMVQIEVVREPNFKRVYISFQVLVRHIDFASMEPGEATPMVSNAAMDGVAPIWVLYERLVVEACL</sequence>
<comment type="caution">
    <text evidence="1">The sequence shown here is derived from an EMBL/GenBank/DDBJ whole genome shotgun (WGS) entry which is preliminary data.</text>
</comment>
<evidence type="ECO:0000313" key="1">
    <source>
        <dbReference type="EMBL" id="KAG2562501.1"/>
    </source>
</evidence>
<accession>A0A8T0PJX2</accession>
<dbReference type="EMBL" id="CM029051">
    <property type="protein sequence ID" value="KAG2562501.1"/>
    <property type="molecule type" value="Genomic_DNA"/>
</dbReference>
<gene>
    <name evidence="1" type="ORF">PVAP13_8KG118601</name>
</gene>
<organism evidence="1 2">
    <name type="scientific">Panicum virgatum</name>
    <name type="common">Blackwell switchgrass</name>
    <dbReference type="NCBI Taxonomy" id="38727"/>
    <lineage>
        <taxon>Eukaryota</taxon>
        <taxon>Viridiplantae</taxon>
        <taxon>Streptophyta</taxon>
        <taxon>Embryophyta</taxon>
        <taxon>Tracheophyta</taxon>
        <taxon>Spermatophyta</taxon>
        <taxon>Magnoliopsida</taxon>
        <taxon>Liliopsida</taxon>
        <taxon>Poales</taxon>
        <taxon>Poaceae</taxon>
        <taxon>PACMAD clade</taxon>
        <taxon>Panicoideae</taxon>
        <taxon>Panicodae</taxon>
        <taxon>Paniceae</taxon>
        <taxon>Panicinae</taxon>
        <taxon>Panicum</taxon>
        <taxon>Panicum sect. Hiantes</taxon>
    </lineage>
</organism>